<proteinExistence type="predicted"/>
<dbReference type="EMBL" id="JANPWB010000008">
    <property type="protein sequence ID" value="KAJ1160232.1"/>
    <property type="molecule type" value="Genomic_DNA"/>
</dbReference>
<comment type="caution">
    <text evidence="1">The sequence shown here is derived from an EMBL/GenBank/DDBJ whole genome shotgun (WGS) entry which is preliminary data.</text>
</comment>
<keyword evidence="2" id="KW-1185">Reference proteome</keyword>
<evidence type="ECO:0000313" key="2">
    <source>
        <dbReference type="Proteomes" id="UP001066276"/>
    </source>
</evidence>
<dbReference type="AlphaFoldDB" id="A0AAV7S7U3"/>
<protein>
    <submittedName>
        <fullName evidence="1">Uncharacterized protein</fullName>
    </submittedName>
</protein>
<organism evidence="1 2">
    <name type="scientific">Pleurodeles waltl</name>
    <name type="common">Iberian ribbed newt</name>
    <dbReference type="NCBI Taxonomy" id="8319"/>
    <lineage>
        <taxon>Eukaryota</taxon>
        <taxon>Metazoa</taxon>
        <taxon>Chordata</taxon>
        <taxon>Craniata</taxon>
        <taxon>Vertebrata</taxon>
        <taxon>Euteleostomi</taxon>
        <taxon>Amphibia</taxon>
        <taxon>Batrachia</taxon>
        <taxon>Caudata</taxon>
        <taxon>Salamandroidea</taxon>
        <taxon>Salamandridae</taxon>
        <taxon>Pleurodelinae</taxon>
        <taxon>Pleurodeles</taxon>
    </lineage>
</organism>
<gene>
    <name evidence="1" type="ORF">NDU88_000734</name>
</gene>
<sequence length="134" mass="14751">MSSWPQVLLPPAVTGARLLEHWTLLPQAHPSCPPVGPGCPRGELLGPLRRLAPRLPAFIRITTNSALRRFLDRRTVETFSRFKAVIIALRHSMTRKSPGPSGVPLDLFKDNIVLLAPILTNVFKASISGDLINM</sequence>
<name>A0AAV7S7U3_PLEWA</name>
<dbReference type="Proteomes" id="UP001066276">
    <property type="component" value="Chromosome 4_2"/>
</dbReference>
<evidence type="ECO:0000313" key="1">
    <source>
        <dbReference type="EMBL" id="KAJ1160232.1"/>
    </source>
</evidence>
<accession>A0AAV7S7U3</accession>
<reference evidence="1" key="1">
    <citation type="journal article" date="2022" name="bioRxiv">
        <title>Sequencing and chromosome-scale assembly of the giantPleurodeles waltlgenome.</title>
        <authorList>
            <person name="Brown T."/>
            <person name="Elewa A."/>
            <person name="Iarovenko S."/>
            <person name="Subramanian E."/>
            <person name="Araus A.J."/>
            <person name="Petzold A."/>
            <person name="Susuki M."/>
            <person name="Suzuki K.-i.T."/>
            <person name="Hayashi T."/>
            <person name="Toyoda A."/>
            <person name="Oliveira C."/>
            <person name="Osipova E."/>
            <person name="Leigh N.D."/>
            <person name="Simon A."/>
            <person name="Yun M.H."/>
        </authorList>
    </citation>
    <scope>NUCLEOTIDE SEQUENCE</scope>
    <source>
        <strain evidence="1">20211129_DDA</strain>
        <tissue evidence="1">Liver</tissue>
    </source>
</reference>